<dbReference type="CDD" id="cd19495">
    <property type="entry name" value="Elp6"/>
    <property type="match status" value="1"/>
</dbReference>
<reference evidence="3" key="1">
    <citation type="submission" date="2022-03" db="EMBL/GenBank/DDBJ databases">
        <authorList>
            <person name="Legras J.-L."/>
            <person name="Devillers H."/>
            <person name="Grondin C."/>
        </authorList>
    </citation>
    <scope>NUCLEOTIDE SEQUENCE</scope>
    <source>
        <strain evidence="3">CLIB 1423</strain>
    </source>
</reference>
<dbReference type="InterPro" id="IPR018627">
    <property type="entry name" value="ELP6"/>
</dbReference>
<dbReference type="GO" id="GO:0002098">
    <property type="term" value="P:tRNA wobble uridine modification"/>
    <property type="evidence" value="ECO:0007669"/>
    <property type="project" value="InterPro"/>
</dbReference>
<organism evidence="3 4">
    <name type="scientific">[Candida] railenensis</name>
    <dbReference type="NCBI Taxonomy" id="45579"/>
    <lineage>
        <taxon>Eukaryota</taxon>
        <taxon>Fungi</taxon>
        <taxon>Dikarya</taxon>
        <taxon>Ascomycota</taxon>
        <taxon>Saccharomycotina</taxon>
        <taxon>Pichiomycetes</taxon>
        <taxon>Debaryomycetaceae</taxon>
        <taxon>Kurtzmaniella</taxon>
    </lineage>
</organism>
<comment type="pathway">
    <text evidence="1">tRNA modification; 5-methoxycarbonylmethyl-2-thiouridine-tRNA biosynthesis.</text>
</comment>
<name>A0A9P0QMH1_9ASCO</name>
<evidence type="ECO:0000256" key="2">
    <source>
        <dbReference type="ARBA" id="ARBA00008837"/>
    </source>
</evidence>
<dbReference type="Gene3D" id="3.40.50.300">
    <property type="entry name" value="P-loop containing nucleotide triphosphate hydrolases"/>
    <property type="match status" value="1"/>
</dbReference>
<dbReference type="AlphaFoldDB" id="A0A9P0QMH1"/>
<dbReference type="Proteomes" id="UP000837801">
    <property type="component" value="Unassembled WGS sequence"/>
</dbReference>
<gene>
    <name evidence="3" type="ORF">CLIB1423_05S03158</name>
</gene>
<comment type="caution">
    <text evidence="3">The sequence shown here is derived from an EMBL/GenBank/DDBJ whole genome shotgun (WGS) entry which is preliminary data.</text>
</comment>
<evidence type="ECO:0000256" key="1">
    <source>
        <dbReference type="ARBA" id="ARBA00005043"/>
    </source>
</evidence>
<evidence type="ECO:0000313" key="3">
    <source>
        <dbReference type="EMBL" id="CAH2351993.1"/>
    </source>
</evidence>
<dbReference type="PANTHER" id="PTHR16184:SF6">
    <property type="entry name" value="ELONGATOR COMPLEX PROTEIN 6"/>
    <property type="match status" value="1"/>
</dbReference>
<sequence>MSSVQVQDLIFHNDHSLVSDAVLNQDSQSYLSIISHEQGTSPSWLLNSLVENSLVGSSNLVNSELKRLPNGKHRSHVYFISFLHPLEYYSSGCVKNGLDITKMENFTFVDAFSKLFTEVLTDDGRDQEIQLKSFFKEKISSVVTDPKSTVFVEFPEILLTSTSITSNVLLSELNKINKICRQLFIICGQDYPQSIDLSVTNPGDSIFKVSDFLAKLYHKSQLNINLMPLPTGRAKDITGCITISKGTVPYIGTNLQVVEREYIYLVSKDGNVKLFFR</sequence>
<proteinExistence type="inferred from homology"/>
<accession>A0A9P0QMH1</accession>
<protein>
    <submittedName>
        <fullName evidence="3">Elongator complex protein 6</fullName>
    </submittedName>
</protein>
<dbReference type="InterPro" id="IPR027417">
    <property type="entry name" value="P-loop_NTPase"/>
</dbReference>
<dbReference type="PANTHER" id="PTHR16184">
    <property type="entry name" value="ELONGATOR COMPLEX PROTEIN 6"/>
    <property type="match status" value="1"/>
</dbReference>
<comment type="similarity">
    <text evidence="2">Belongs to the ELP6 family.</text>
</comment>
<dbReference type="EMBL" id="CAKXYY010000005">
    <property type="protein sequence ID" value="CAH2351993.1"/>
    <property type="molecule type" value="Genomic_DNA"/>
</dbReference>
<dbReference type="OrthoDB" id="9995306at2759"/>
<keyword evidence="4" id="KW-1185">Reference proteome</keyword>
<evidence type="ECO:0000313" key="4">
    <source>
        <dbReference type="Proteomes" id="UP000837801"/>
    </source>
</evidence>
<dbReference type="GO" id="GO:0033588">
    <property type="term" value="C:elongator holoenzyme complex"/>
    <property type="evidence" value="ECO:0007669"/>
    <property type="project" value="InterPro"/>
</dbReference>